<feature type="domain" description="HAMP" evidence="13">
    <location>
        <begin position="229"/>
        <end position="281"/>
    </location>
</feature>
<keyword evidence="9" id="KW-0902">Two-component regulatory system</keyword>
<dbReference type="Gene3D" id="3.30.565.10">
    <property type="entry name" value="Histidine kinase-like ATPase, C-terminal domain"/>
    <property type="match status" value="1"/>
</dbReference>
<feature type="transmembrane region" description="Helical" evidence="11">
    <location>
        <begin position="27"/>
        <end position="47"/>
    </location>
</feature>
<evidence type="ECO:0000256" key="4">
    <source>
        <dbReference type="ARBA" id="ARBA00022553"/>
    </source>
</evidence>
<dbReference type="Pfam" id="PF00512">
    <property type="entry name" value="HisKA"/>
    <property type="match status" value="1"/>
</dbReference>
<dbReference type="InterPro" id="IPR050351">
    <property type="entry name" value="BphY/WalK/GraS-like"/>
</dbReference>
<dbReference type="InterPro" id="IPR036890">
    <property type="entry name" value="HATPase_C_sf"/>
</dbReference>
<dbReference type="RefSeq" id="WP_058898292.1">
    <property type="nucleotide sequence ID" value="NZ_CP013068.1"/>
</dbReference>
<feature type="domain" description="Histidine kinase" evidence="12">
    <location>
        <begin position="321"/>
        <end position="535"/>
    </location>
</feature>
<dbReference type="PANTHER" id="PTHR42878">
    <property type="entry name" value="TWO-COMPONENT HISTIDINE KINASE"/>
    <property type="match status" value="1"/>
</dbReference>
<keyword evidence="11" id="KW-0812">Transmembrane</keyword>
<dbReference type="SMART" id="SM00387">
    <property type="entry name" value="HATPase_c"/>
    <property type="match status" value="1"/>
</dbReference>
<dbReference type="PANTHER" id="PTHR42878:SF7">
    <property type="entry name" value="SENSOR HISTIDINE KINASE GLRK"/>
    <property type="match status" value="1"/>
</dbReference>
<keyword evidence="11" id="KW-0472">Membrane</keyword>
<comment type="subcellular location">
    <subcellularLocation>
        <location evidence="2">Membrane</location>
    </subcellularLocation>
</comment>
<evidence type="ECO:0000256" key="1">
    <source>
        <dbReference type="ARBA" id="ARBA00000085"/>
    </source>
</evidence>
<reference evidence="14 15" key="1">
    <citation type="submission" date="2015-10" db="EMBL/GenBank/DDBJ databases">
        <title>The world's first case of liver abscess caused by Pannonibacter phragmitetus.</title>
        <authorList>
            <person name="Ming D."/>
            <person name="Wang M."/>
            <person name="Zhou Y."/>
            <person name="Jiang T."/>
            <person name="Hu S."/>
        </authorList>
    </citation>
    <scope>NUCLEOTIDE SEQUENCE [LARGE SCALE GENOMIC DNA]</scope>
    <source>
        <strain evidence="14 15">31801</strain>
    </source>
</reference>
<dbReference type="Proteomes" id="UP000064921">
    <property type="component" value="Chromosome"/>
</dbReference>
<keyword evidence="15" id="KW-1185">Reference proteome</keyword>
<dbReference type="Pfam" id="PF02518">
    <property type="entry name" value="HATPase_c"/>
    <property type="match status" value="1"/>
</dbReference>
<dbReference type="AlphaFoldDB" id="A0A0U3FK88"/>
<dbReference type="GO" id="GO:0000155">
    <property type="term" value="F:phosphorelay sensor kinase activity"/>
    <property type="evidence" value="ECO:0007669"/>
    <property type="project" value="InterPro"/>
</dbReference>
<organism evidence="14 15">
    <name type="scientific">Pannonibacter phragmitetus</name>
    <dbReference type="NCBI Taxonomy" id="121719"/>
    <lineage>
        <taxon>Bacteria</taxon>
        <taxon>Pseudomonadati</taxon>
        <taxon>Pseudomonadota</taxon>
        <taxon>Alphaproteobacteria</taxon>
        <taxon>Hyphomicrobiales</taxon>
        <taxon>Stappiaceae</taxon>
        <taxon>Pannonibacter</taxon>
    </lineage>
</organism>
<dbReference type="InterPro" id="IPR036097">
    <property type="entry name" value="HisK_dim/P_sf"/>
</dbReference>
<dbReference type="CDD" id="cd00082">
    <property type="entry name" value="HisKA"/>
    <property type="match status" value="1"/>
</dbReference>
<evidence type="ECO:0000256" key="10">
    <source>
        <dbReference type="SAM" id="Coils"/>
    </source>
</evidence>
<dbReference type="EC" id="2.7.13.3" evidence="3"/>
<dbReference type="GO" id="GO:0007234">
    <property type="term" value="P:osmosensory signaling via phosphorelay pathway"/>
    <property type="evidence" value="ECO:0007669"/>
    <property type="project" value="TreeGrafter"/>
</dbReference>
<dbReference type="STRING" id="121719.APZ00_05440"/>
<evidence type="ECO:0000259" key="13">
    <source>
        <dbReference type="PROSITE" id="PS50885"/>
    </source>
</evidence>
<dbReference type="GO" id="GO:0000156">
    <property type="term" value="F:phosphorelay response regulator activity"/>
    <property type="evidence" value="ECO:0007669"/>
    <property type="project" value="TreeGrafter"/>
</dbReference>
<feature type="coiled-coil region" evidence="10">
    <location>
        <begin position="273"/>
        <end position="321"/>
    </location>
</feature>
<evidence type="ECO:0000313" key="15">
    <source>
        <dbReference type="Proteomes" id="UP000064921"/>
    </source>
</evidence>
<sequence length="537" mass="59049">MFYRQIQEPALLPLAKPQPSFLRSLRLSFALLAGLAVIFAGFAWQIFDLTAERVLRSRASSDLMAEFLELRSDRRLLQLRIVSGPDPAQPLEQEASALLDRMEARLDRIGQLAKTSRSANGTDDGLDADARRQEQALASLRGALARKRVEVMALARGEPPAAEQQVSSPTLVDDGFGGILDRSIAAEETAIERKRAAVNGMLAELRIAVWVSISAFIAISLGMAFLLSRRLQAPIQLLSKGLRAMRAGELSHRIPVLREDEFGGLADDANTMAAELRKAQESERQLLASLESEVSLRTADLRRALADLEQTELRRRELMGNIGHELRTPLTVLHGEAQVALRKGPRTVEEYQEVLGQILMSSRQLGRMIDDLLMLAREEDASLTLSVQPLNPEMEVKAAIRLFGGNGKRTRWLPSGMTSRRVMADPLRLQQAAGALLDNALHYSDSTVKLASRWQDGQWSLAVIDEGIGIDPEDLPHVRDRSYRGALARERRPGGLGLGLAITEDLIVRMGGSLHLETGETGRGTIATLTLPEMKPA</sequence>
<dbReference type="InterPro" id="IPR003660">
    <property type="entry name" value="HAMP_dom"/>
</dbReference>
<comment type="catalytic activity">
    <reaction evidence="1">
        <text>ATP + protein L-histidine = ADP + protein N-phospho-L-histidine.</text>
        <dbReference type="EC" id="2.7.13.3"/>
    </reaction>
</comment>
<dbReference type="Gene3D" id="6.10.340.10">
    <property type="match status" value="1"/>
</dbReference>
<dbReference type="InterPro" id="IPR005467">
    <property type="entry name" value="His_kinase_dom"/>
</dbReference>
<protein>
    <recommendedName>
        <fullName evidence="3">histidine kinase</fullName>
        <ecNumber evidence="3">2.7.13.3</ecNumber>
    </recommendedName>
</protein>
<dbReference type="InterPro" id="IPR003661">
    <property type="entry name" value="HisK_dim/P_dom"/>
</dbReference>
<dbReference type="KEGG" id="pphr:APZ00_05440"/>
<dbReference type="SUPFAM" id="SSF55874">
    <property type="entry name" value="ATPase domain of HSP90 chaperone/DNA topoisomerase II/histidine kinase"/>
    <property type="match status" value="1"/>
</dbReference>
<keyword evidence="11" id="KW-1133">Transmembrane helix</keyword>
<keyword evidence="7" id="KW-0418">Kinase</keyword>
<dbReference type="SUPFAM" id="SSF158472">
    <property type="entry name" value="HAMP domain-like"/>
    <property type="match status" value="1"/>
</dbReference>
<dbReference type="Gene3D" id="1.10.287.130">
    <property type="match status" value="1"/>
</dbReference>
<dbReference type="PROSITE" id="PS50109">
    <property type="entry name" value="HIS_KIN"/>
    <property type="match status" value="1"/>
</dbReference>
<evidence type="ECO:0000256" key="2">
    <source>
        <dbReference type="ARBA" id="ARBA00004370"/>
    </source>
</evidence>
<dbReference type="SMART" id="SM00304">
    <property type="entry name" value="HAMP"/>
    <property type="match status" value="1"/>
</dbReference>
<evidence type="ECO:0000256" key="6">
    <source>
        <dbReference type="ARBA" id="ARBA00022741"/>
    </source>
</evidence>
<gene>
    <name evidence="14" type="ORF">APZ00_05440</name>
</gene>
<feature type="transmembrane region" description="Helical" evidence="11">
    <location>
        <begin position="207"/>
        <end position="227"/>
    </location>
</feature>
<proteinExistence type="predicted"/>
<keyword evidence="8" id="KW-0067">ATP-binding</keyword>
<dbReference type="EMBL" id="CP013068">
    <property type="protein sequence ID" value="ALV26590.1"/>
    <property type="molecule type" value="Genomic_DNA"/>
</dbReference>
<evidence type="ECO:0000256" key="9">
    <source>
        <dbReference type="ARBA" id="ARBA00023012"/>
    </source>
</evidence>
<dbReference type="GO" id="GO:0016020">
    <property type="term" value="C:membrane"/>
    <property type="evidence" value="ECO:0007669"/>
    <property type="project" value="UniProtKB-SubCell"/>
</dbReference>
<evidence type="ECO:0000256" key="11">
    <source>
        <dbReference type="SAM" id="Phobius"/>
    </source>
</evidence>
<keyword evidence="6" id="KW-0547">Nucleotide-binding</keyword>
<keyword evidence="4" id="KW-0597">Phosphoprotein</keyword>
<evidence type="ECO:0000256" key="7">
    <source>
        <dbReference type="ARBA" id="ARBA00022777"/>
    </source>
</evidence>
<dbReference type="Pfam" id="PF00672">
    <property type="entry name" value="HAMP"/>
    <property type="match status" value="1"/>
</dbReference>
<evidence type="ECO:0000256" key="3">
    <source>
        <dbReference type="ARBA" id="ARBA00012438"/>
    </source>
</evidence>
<dbReference type="InterPro" id="IPR003594">
    <property type="entry name" value="HATPase_dom"/>
</dbReference>
<dbReference type="CDD" id="cd06225">
    <property type="entry name" value="HAMP"/>
    <property type="match status" value="1"/>
</dbReference>
<name>A0A0U3FK88_9HYPH</name>
<dbReference type="InterPro" id="IPR004358">
    <property type="entry name" value="Sig_transdc_His_kin-like_C"/>
</dbReference>
<evidence type="ECO:0000256" key="8">
    <source>
        <dbReference type="ARBA" id="ARBA00022840"/>
    </source>
</evidence>
<dbReference type="PRINTS" id="PR00344">
    <property type="entry name" value="BCTRLSENSOR"/>
</dbReference>
<dbReference type="GO" id="GO:0030295">
    <property type="term" value="F:protein kinase activator activity"/>
    <property type="evidence" value="ECO:0007669"/>
    <property type="project" value="TreeGrafter"/>
</dbReference>
<keyword evidence="10" id="KW-0175">Coiled coil</keyword>
<dbReference type="GO" id="GO:0005524">
    <property type="term" value="F:ATP binding"/>
    <property type="evidence" value="ECO:0007669"/>
    <property type="project" value="UniProtKB-KW"/>
</dbReference>
<dbReference type="SUPFAM" id="SSF47384">
    <property type="entry name" value="Homodimeric domain of signal transducing histidine kinase"/>
    <property type="match status" value="1"/>
</dbReference>
<evidence type="ECO:0000256" key="5">
    <source>
        <dbReference type="ARBA" id="ARBA00022679"/>
    </source>
</evidence>
<keyword evidence="5" id="KW-0808">Transferase</keyword>
<accession>A0A0U3FK88</accession>
<evidence type="ECO:0000259" key="12">
    <source>
        <dbReference type="PROSITE" id="PS50109"/>
    </source>
</evidence>
<evidence type="ECO:0000313" key="14">
    <source>
        <dbReference type="EMBL" id="ALV26590.1"/>
    </source>
</evidence>
<dbReference type="PROSITE" id="PS50885">
    <property type="entry name" value="HAMP"/>
    <property type="match status" value="1"/>
</dbReference>
<dbReference type="SMART" id="SM00388">
    <property type="entry name" value="HisKA"/>
    <property type="match status" value="1"/>
</dbReference>